<dbReference type="PANTHER" id="PTHR48056">
    <property type="entry name" value="LRR RECEPTOR-LIKE SERINE/THREONINE-PROTEIN KINASE-RELATED"/>
    <property type="match status" value="1"/>
</dbReference>
<feature type="binding site" evidence="19">
    <location>
        <position position="752"/>
    </location>
    <ligand>
        <name>ATP</name>
        <dbReference type="ChEBI" id="CHEBI:30616"/>
    </ligand>
</feature>
<evidence type="ECO:0000256" key="18">
    <source>
        <dbReference type="ARBA" id="ARBA00048679"/>
    </source>
</evidence>
<dbReference type="eggNOG" id="ENOG502QQYD">
    <property type="taxonomic scope" value="Eukaryota"/>
</dbReference>
<feature type="domain" description="Protein kinase" evidence="21">
    <location>
        <begin position="723"/>
        <end position="1011"/>
    </location>
</feature>
<keyword evidence="4" id="KW-0597">Phosphoprotein</keyword>
<keyword evidence="23" id="KW-1185">Reference proteome</keyword>
<dbReference type="InterPro" id="IPR001611">
    <property type="entry name" value="Leu-rich_rpt"/>
</dbReference>
<dbReference type="EC" id="2.7.11.1" evidence="2"/>
<dbReference type="STRING" id="3641.A0A061DKE9"/>
<dbReference type="SMART" id="SM00369">
    <property type="entry name" value="LRR_TYP"/>
    <property type="match status" value="8"/>
</dbReference>
<keyword evidence="8" id="KW-0732">Signal</keyword>
<evidence type="ECO:0000256" key="1">
    <source>
        <dbReference type="ARBA" id="ARBA00004479"/>
    </source>
</evidence>
<organism evidence="22 23">
    <name type="scientific">Theobroma cacao</name>
    <name type="common">Cacao</name>
    <name type="synonym">Cocoa</name>
    <dbReference type="NCBI Taxonomy" id="3641"/>
    <lineage>
        <taxon>Eukaryota</taxon>
        <taxon>Viridiplantae</taxon>
        <taxon>Streptophyta</taxon>
        <taxon>Embryophyta</taxon>
        <taxon>Tracheophyta</taxon>
        <taxon>Spermatophyta</taxon>
        <taxon>Magnoliopsida</taxon>
        <taxon>eudicotyledons</taxon>
        <taxon>Gunneridae</taxon>
        <taxon>Pentapetalae</taxon>
        <taxon>rosids</taxon>
        <taxon>malvids</taxon>
        <taxon>Malvales</taxon>
        <taxon>Malvaceae</taxon>
        <taxon>Byttnerioideae</taxon>
        <taxon>Theobroma</taxon>
    </lineage>
</organism>
<dbReference type="EMBL" id="CM001879">
    <property type="protein sequence ID" value="EOX92902.1"/>
    <property type="molecule type" value="Genomic_DNA"/>
</dbReference>
<evidence type="ECO:0000256" key="3">
    <source>
        <dbReference type="ARBA" id="ARBA00022527"/>
    </source>
</evidence>
<evidence type="ECO:0000256" key="10">
    <source>
        <dbReference type="ARBA" id="ARBA00022741"/>
    </source>
</evidence>
<evidence type="ECO:0000256" key="9">
    <source>
        <dbReference type="ARBA" id="ARBA00022737"/>
    </source>
</evidence>
<comment type="catalytic activity">
    <reaction evidence="17">
        <text>L-threonyl-[protein] + ATP = O-phospho-L-threonyl-[protein] + ADP + H(+)</text>
        <dbReference type="Rhea" id="RHEA:46608"/>
        <dbReference type="Rhea" id="RHEA-COMP:11060"/>
        <dbReference type="Rhea" id="RHEA-COMP:11605"/>
        <dbReference type="ChEBI" id="CHEBI:15378"/>
        <dbReference type="ChEBI" id="CHEBI:30013"/>
        <dbReference type="ChEBI" id="CHEBI:30616"/>
        <dbReference type="ChEBI" id="CHEBI:61977"/>
        <dbReference type="ChEBI" id="CHEBI:456216"/>
        <dbReference type="EC" id="2.7.11.1"/>
    </reaction>
</comment>
<dbReference type="Pfam" id="PF08263">
    <property type="entry name" value="LRRNT_2"/>
    <property type="match status" value="1"/>
</dbReference>
<keyword evidence="16" id="KW-0325">Glycoprotein</keyword>
<evidence type="ECO:0000259" key="21">
    <source>
        <dbReference type="PROSITE" id="PS50011"/>
    </source>
</evidence>
<keyword evidence="6" id="KW-0808">Transferase</keyword>
<evidence type="ECO:0000256" key="8">
    <source>
        <dbReference type="ARBA" id="ARBA00022729"/>
    </source>
</evidence>
<dbReference type="Pfam" id="PF00560">
    <property type="entry name" value="LRR_1"/>
    <property type="match status" value="8"/>
</dbReference>
<dbReference type="HOGENOM" id="CLU_000288_22_1_1"/>
<dbReference type="InterPro" id="IPR008266">
    <property type="entry name" value="Tyr_kinase_AS"/>
</dbReference>
<evidence type="ECO:0000313" key="23">
    <source>
        <dbReference type="Proteomes" id="UP000026915"/>
    </source>
</evidence>
<dbReference type="SUPFAM" id="SSF52058">
    <property type="entry name" value="L domain-like"/>
    <property type="match status" value="2"/>
</dbReference>
<reference evidence="22 23" key="1">
    <citation type="journal article" date="2013" name="Genome Biol.">
        <title>The genome sequence of the most widely cultivated cacao type and its use to identify candidate genes regulating pod color.</title>
        <authorList>
            <person name="Motamayor J.C."/>
            <person name="Mockaitis K."/>
            <person name="Schmutz J."/>
            <person name="Haiminen N."/>
            <person name="Iii D.L."/>
            <person name="Cornejo O."/>
            <person name="Findley S.D."/>
            <person name="Zheng P."/>
            <person name="Utro F."/>
            <person name="Royaert S."/>
            <person name="Saski C."/>
            <person name="Jenkins J."/>
            <person name="Podicheti R."/>
            <person name="Zhao M."/>
            <person name="Scheffler B.E."/>
            <person name="Stack J.C."/>
            <person name="Feltus F.A."/>
            <person name="Mustiga G.M."/>
            <person name="Amores F."/>
            <person name="Phillips W."/>
            <person name="Marelli J.P."/>
            <person name="May G.D."/>
            <person name="Shapiro H."/>
            <person name="Ma J."/>
            <person name="Bustamante C.D."/>
            <person name="Schnell R.J."/>
            <person name="Main D."/>
            <person name="Gilbert D."/>
            <person name="Parida L."/>
            <person name="Kuhn D.N."/>
        </authorList>
    </citation>
    <scope>NUCLEOTIDE SEQUENCE [LARGE SCALE GENOMIC DNA]</scope>
    <source>
        <strain evidence="23">cv. Matina 1-6</strain>
    </source>
</reference>
<dbReference type="GO" id="GO:0005524">
    <property type="term" value="F:ATP binding"/>
    <property type="evidence" value="ECO:0007669"/>
    <property type="project" value="UniProtKB-UniRule"/>
</dbReference>
<keyword evidence="9" id="KW-0677">Repeat</keyword>
<comment type="subcellular location">
    <subcellularLocation>
        <location evidence="1">Membrane</location>
        <topology evidence="1">Single-pass type I membrane protein</topology>
    </subcellularLocation>
</comment>
<evidence type="ECO:0000256" key="16">
    <source>
        <dbReference type="ARBA" id="ARBA00023180"/>
    </source>
</evidence>
<dbReference type="InParanoid" id="A0A061DKE9"/>
<dbReference type="GO" id="GO:0004674">
    <property type="term" value="F:protein serine/threonine kinase activity"/>
    <property type="evidence" value="ECO:0007669"/>
    <property type="project" value="UniProtKB-KW"/>
</dbReference>
<proteinExistence type="predicted"/>
<dbReference type="GO" id="GO:0099402">
    <property type="term" value="P:plant organ development"/>
    <property type="evidence" value="ECO:0007669"/>
    <property type="project" value="UniProtKB-ARBA"/>
</dbReference>
<dbReference type="GO" id="GO:0009653">
    <property type="term" value="P:anatomical structure morphogenesis"/>
    <property type="evidence" value="ECO:0007669"/>
    <property type="project" value="UniProtKB-ARBA"/>
</dbReference>
<dbReference type="Proteomes" id="UP000026915">
    <property type="component" value="Chromosome 1"/>
</dbReference>
<evidence type="ECO:0000256" key="13">
    <source>
        <dbReference type="ARBA" id="ARBA00022989"/>
    </source>
</evidence>
<dbReference type="InterPro" id="IPR011009">
    <property type="entry name" value="Kinase-like_dom_sf"/>
</dbReference>
<keyword evidence="12 19" id="KW-0067">ATP-binding</keyword>
<dbReference type="InterPro" id="IPR032675">
    <property type="entry name" value="LRR_dom_sf"/>
</dbReference>
<keyword evidence="13 20" id="KW-1133">Transmembrane helix</keyword>
<feature type="transmembrane region" description="Helical" evidence="20">
    <location>
        <begin position="657"/>
        <end position="682"/>
    </location>
</feature>
<protein>
    <recommendedName>
        <fullName evidence="2">non-specific serine/threonine protein kinase</fullName>
        <ecNumber evidence="2">2.7.11.1</ecNumber>
    </recommendedName>
</protein>
<evidence type="ECO:0000256" key="20">
    <source>
        <dbReference type="SAM" id="Phobius"/>
    </source>
</evidence>
<gene>
    <name evidence="22" type="ORF">TCM_001754</name>
</gene>
<dbReference type="InterPro" id="IPR000719">
    <property type="entry name" value="Prot_kinase_dom"/>
</dbReference>
<dbReference type="InterPro" id="IPR017441">
    <property type="entry name" value="Protein_kinase_ATP_BS"/>
</dbReference>
<dbReference type="PROSITE" id="PS00109">
    <property type="entry name" value="PROTEIN_KINASE_TYR"/>
    <property type="match status" value="1"/>
</dbReference>
<dbReference type="Pfam" id="PF00069">
    <property type="entry name" value="Pkinase"/>
    <property type="match status" value="1"/>
</dbReference>
<dbReference type="FunFam" id="1.10.510.10:FF:000445">
    <property type="entry name" value="MDIS1-interacting receptor like kinase 2"/>
    <property type="match status" value="1"/>
</dbReference>
<evidence type="ECO:0000256" key="19">
    <source>
        <dbReference type="PROSITE-ProRule" id="PRU10141"/>
    </source>
</evidence>
<accession>A0A061DKE9</accession>
<keyword evidence="15 22" id="KW-0675">Receptor</keyword>
<dbReference type="InterPro" id="IPR003591">
    <property type="entry name" value="Leu-rich_rpt_typical-subtyp"/>
</dbReference>
<dbReference type="SUPFAM" id="SSF56112">
    <property type="entry name" value="Protein kinase-like (PK-like)"/>
    <property type="match status" value="1"/>
</dbReference>
<evidence type="ECO:0000256" key="7">
    <source>
        <dbReference type="ARBA" id="ARBA00022692"/>
    </source>
</evidence>
<dbReference type="GO" id="GO:0005886">
    <property type="term" value="C:plasma membrane"/>
    <property type="evidence" value="ECO:0000318"/>
    <property type="project" value="GO_Central"/>
</dbReference>
<dbReference type="Gene3D" id="3.30.200.20">
    <property type="entry name" value="Phosphorylase Kinase, domain 1"/>
    <property type="match status" value="1"/>
</dbReference>
<keyword evidence="11 22" id="KW-0418">Kinase</keyword>
<dbReference type="Gene3D" id="3.80.10.10">
    <property type="entry name" value="Ribonuclease Inhibitor"/>
    <property type="match status" value="3"/>
</dbReference>
<evidence type="ECO:0000256" key="4">
    <source>
        <dbReference type="ARBA" id="ARBA00022553"/>
    </source>
</evidence>
<dbReference type="PANTHER" id="PTHR48056:SF42">
    <property type="entry name" value="MDIS1-INTERACTING RECEPTOR LIKE KINASE 2-LIKE"/>
    <property type="match status" value="1"/>
</dbReference>
<dbReference type="Pfam" id="PF13855">
    <property type="entry name" value="LRR_8"/>
    <property type="match status" value="2"/>
</dbReference>
<evidence type="ECO:0000313" key="22">
    <source>
        <dbReference type="EMBL" id="EOX92902.1"/>
    </source>
</evidence>
<dbReference type="FunFam" id="3.80.10.10:FF:000095">
    <property type="entry name" value="LRR receptor-like serine/threonine-protein kinase GSO1"/>
    <property type="match status" value="1"/>
</dbReference>
<dbReference type="AlphaFoldDB" id="A0A061DKE9"/>
<evidence type="ECO:0000256" key="11">
    <source>
        <dbReference type="ARBA" id="ARBA00022777"/>
    </source>
</evidence>
<dbReference type="FunFam" id="3.80.10.10:FF:000400">
    <property type="entry name" value="Nuclear pore complex protein NUP107"/>
    <property type="match status" value="1"/>
</dbReference>
<comment type="catalytic activity">
    <reaction evidence="18">
        <text>L-seryl-[protein] + ATP = O-phospho-L-seryl-[protein] + ADP + H(+)</text>
        <dbReference type="Rhea" id="RHEA:17989"/>
        <dbReference type="Rhea" id="RHEA-COMP:9863"/>
        <dbReference type="Rhea" id="RHEA-COMP:11604"/>
        <dbReference type="ChEBI" id="CHEBI:15378"/>
        <dbReference type="ChEBI" id="CHEBI:29999"/>
        <dbReference type="ChEBI" id="CHEBI:30616"/>
        <dbReference type="ChEBI" id="CHEBI:83421"/>
        <dbReference type="ChEBI" id="CHEBI:456216"/>
        <dbReference type="EC" id="2.7.11.1"/>
    </reaction>
</comment>
<dbReference type="InterPro" id="IPR050647">
    <property type="entry name" value="Plant_LRR-RLKs"/>
</dbReference>
<evidence type="ECO:0000256" key="17">
    <source>
        <dbReference type="ARBA" id="ARBA00047899"/>
    </source>
</evidence>
<evidence type="ECO:0000256" key="5">
    <source>
        <dbReference type="ARBA" id="ARBA00022614"/>
    </source>
</evidence>
<sequence>MSLQRFYQLFSMPSNKKKKSIYKCLIVHPPIHSPYQQKPIRVTMPLPLKVLFFLSLVLGSSFHFIASTASSRSATAPVGVTEVEALLLWKASLDKESQSTLSSWFGTRPCTWVGIRCGSFGSITHLNLSSSGLKGKLEGLNFSLFPNLTHIDLSINSLHGNIPSQIGHLPKLVYLNFSFNYLHGFIPNKIELLRSLSKLDMSNNNFTGSIPISIGNLKILYVLYLYNNKLSGFIPQGIGLLRSLSDLKLSHNSFTGPIPASIGNLINLSVLYLNNNKLSGLIPQEIGLLRSLSNLGLSENNFTGSIPASIGILSNLSYLFLLNNNLSGSIPEEMNGLRNLKSLQLTNNKFVGSLPHNICLGGLLTNFTVANNNFTGRIPKTLKNCTNLYRVRLDGNQFFGNITEDFGIYPKLNYIDLSNNQFYGELSWKWGECHNLKNMKISKNNISGEIPAALGMMTQLQRLDLSFNYLTGEIPKELGRLTSLMDLSLQGNQLSGNIPLKTGMLHDLQTLNLAANNLTGSLSKEIENCLKLQFLNLSLNRFVGTIPLEIGDLHSLENIDLSQNLLMGEIPPQLGNLLMLETVNLSHNMLFGSIPSTFENGLSSLTTVNVSFNQLEGPIPNIKAFHEASCFALQSNKGLCGNTTCLKACVPISSRKGLIWIIIPPLGSLLLLLILIIGLFALCRRCKSKNKTSEEKNCEQIFGTSGNFGKRFYQDIIEATDEFNSNYCIGTGGHGHVYKAVLSSGQVVAVKKLHLSEDGELTNVKAFKKEVVALTNIRHRNIVKLHGFCPHAKHPFLVYEFIEKGSLKVILNDEKQAMELDWVKRLNVVKGVAHALAYMHHDCSPPIIHRDISSNNILLDSKFEAHVSDFGTAKFLKSNSSSLTSLAIAGTLGYMAPELAYTMKVNEKCDVYSFGMLTLEIMRGNHPGDLILALFSSSSSSLASSSTSSPITHHTLLSDVVDQRLRPPRSRVAEGVVSTVQLAFACLHANPQYRPTMQTISSALTTRWPPLAKSFSLIELGELIAH</sequence>
<evidence type="ECO:0000256" key="6">
    <source>
        <dbReference type="ARBA" id="ARBA00022679"/>
    </source>
</evidence>
<dbReference type="Gramene" id="EOX92902">
    <property type="protein sequence ID" value="EOX92902"/>
    <property type="gene ID" value="TCM_001754"/>
</dbReference>
<dbReference type="InterPro" id="IPR013210">
    <property type="entry name" value="LRR_N_plant-typ"/>
</dbReference>
<dbReference type="PROSITE" id="PS00107">
    <property type="entry name" value="PROTEIN_KINASE_ATP"/>
    <property type="match status" value="1"/>
</dbReference>
<keyword evidence="10 19" id="KW-0547">Nucleotide-binding</keyword>
<keyword evidence="14 20" id="KW-0472">Membrane</keyword>
<keyword evidence="7 20" id="KW-0812">Transmembrane</keyword>
<dbReference type="FunFam" id="3.80.10.10:FF:000719">
    <property type="entry name" value="MDIS1-interacting receptor like kinase 2 isoform A"/>
    <property type="match status" value="1"/>
</dbReference>
<keyword evidence="5" id="KW-0433">Leucine-rich repeat</keyword>
<dbReference type="Gene3D" id="1.10.510.10">
    <property type="entry name" value="Transferase(Phosphotransferase) domain 1"/>
    <property type="match status" value="1"/>
</dbReference>
<dbReference type="FunFam" id="3.30.200.20:FF:000309">
    <property type="entry name" value="Leucine-rich repeat receptor protein kinase MSP1"/>
    <property type="match status" value="1"/>
</dbReference>
<name>A0A061DKE9_THECC</name>
<keyword evidence="3" id="KW-0723">Serine/threonine-protein kinase</keyword>
<evidence type="ECO:0000256" key="15">
    <source>
        <dbReference type="ARBA" id="ARBA00023170"/>
    </source>
</evidence>
<evidence type="ECO:0000256" key="14">
    <source>
        <dbReference type="ARBA" id="ARBA00023136"/>
    </source>
</evidence>
<evidence type="ECO:0000256" key="2">
    <source>
        <dbReference type="ARBA" id="ARBA00012513"/>
    </source>
</evidence>
<dbReference type="PROSITE" id="PS50011">
    <property type="entry name" value="PROTEIN_KINASE_DOM"/>
    <property type="match status" value="1"/>
</dbReference>
<dbReference type="OMA" id="HYEAHIS"/>
<evidence type="ECO:0000256" key="12">
    <source>
        <dbReference type="ARBA" id="ARBA00022840"/>
    </source>
</evidence>